<reference evidence="3" key="2">
    <citation type="journal article" date="2014" name="ISME J.">
        <title>Microbial stratification in low pH oxic and suboxic macroscopic growths along an acid mine drainage.</title>
        <authorList>
            <person name="Mendez-Garcia C."/>
            <person name="Mesa V."/>
            <person name="Sprenger R.R."/>
            <person name="Richter M."/>
            <person name="Diez M.S."/>
            <person name="Solano J."/>
            <person name="Bargiela R."/>
            <person name="Golyshina O.V."/>
            <person name="Manteca A."/>
            <person name="Ramos J.L."/>
            <person name="Gallego J.R."/>
            <person name="Llorente I."/>
            <person name="Martins Dos Santos V.A."/>
            <person name="Jensen O.N."/>
            <person name="Pelaez A.I."/>
            <person name="Sanchez J."/>
            <person name="Ferrer M."/>
        </authorList>
    </citation>
    <scope>NUCLEOTIDE SEQUENCE</scope>
</reference>
<dbReference type="PANTHER" id="PTHR11601">
    <property type="entry name" value="CYSTEINE DESULFURYLASE FAMILY MEMBER"/>
    <property type="match status" value="1"/>
</dbReference>
<dbReference type="InterPro" id="IPR015424">
    <property type="entry name" value="PyrdxlP-dep_Trfase"/>
</dbReference>
<evidence type="ECO:0000259" key="2">
    <source>
        <dbReference type="Pfam" id="PF00266"/>
    </source>
</evidence>
<dbReference type="EMBL" id="AUZZ01001837">
    <property type="protein sequence ID" value="EQD62695.1"/>
    <property type="molecule type" value="Genomic_DNA"/>
</dbReference>
<proteinExistence type="predicted"/>
<reference evidence="3" key="1">
    <citation type="submission" date="2013-08" db="EMBL/GenBank/DDBJ databases">
        <authorList>
            <person name="Mendez C."/>
            <person name="Richter M."/>
            <person name="Ferrer M."/>
            <person name="Sanchez J."/>
        </authorList>
    </citation>
    <scope>NUCLEOTIDE SEQUENCE</scope>
</reference>
<protein>
    <submittedName>
        <fullName evidence="3">Cysteine desulfurase</fullName>
    </submittedName>
</protein>
<dbReference type="SUPFAM" id="SSF53383">
    <property type="entry name" value="PLP-dependent transferases"/>
    <property type="match status" value="1"/>
</dbReference>
<gene>
    <name evidence="3" type="ORF">B2A_02708</name>
</gene>
<dbReference type="AlphaFoldDB" id="T1C8V7"/>
<sequence>MRAAMQDAYGNPSSPHWAGIPAKQFVETGRGEVAALLGCTPEEVVFTSGGSEANNLALKGAF</sequence>
<name>T1C8V7_9ZZZZ</name>
<dbReference type="Pfam" id="PF00266">
    <property type="entry name" value="Aminotran_5"/>
    <property type="match status" value="1"/>
</dbReference>
<organism evidence="3">
    <name type="scientific">mine drainage metagenome</name>
    <dbReference type="NCBI Taxonomy" id="410659"/>
    <lineage>
        <taxon>unclassified sequences</taxon>
        <taxon>metagenomes</taxon>
        <taxon>ecological metagenomes</taxon>
    </lineage>
</organism>
<comment type="caution">
    <text evidence="3">The sequence shown here is derived from an EMBL/GenBank/DDBJ whole genome shotgun (WGS) entry which is preliminary data.</text>
</comment>
<evidence type="ECO:0000256" key="1">
    <source>
        <dbReference type="ARBA" id="ARBA00001933"/>
    </source>
</evidence>
<dbReference type="InterPro" id="IPR000192">
    <property type="entry name" value="Aminotrans_V_dom"/>
</dbReference>
<dbReference type="Gene3D" id="1.10.260.50">
    <property type="match status" value="1"/>
</dbReference>
<feature type="non-terminal residue" evidence="3">
    <location>
        <position position="62"/>
    </location>
</feature>
<dbReference type="PANTHER" id="PTHR11601:SF34">
    <property type="entry name" value="CYSTEINE DESULFURASE"/>
    <property type="match status" value="1"/>
</dbReference>
<comment type="cofactor">
    <cofactor evidence="1">
        <name>pyridoxal 5'-phosphate</name>
        <dbReference type="ChEBI" id="CHEBI:597326"/>
    </cofactor>
</comment>
<evidence type="ECO:0000313" key="3">
    <source>
        <dbReference type="EMBL" id="EQD62695.1"/>
    </source>
</evidence>
<feature type="domain" description="Aminotransferase class V" evidence="2">
    <location>
        <begin position="5"/>
        <end position="60"/>
    </location>
</feature>
<accession>T1C8V7</accession>